<accession>A0A975BJG8</accession>
<dbReference type="KEGG" id="dmm:dnm_022510"/>
<gene>
    <name evidence="1" type="ORF">dnm_022510</name>
</gene>
<dbReference type="Proteomes" id="UP000663722">
    <property type="component" value="Chromosome"/>
</dbReference>
<dbReference type="EMBL" id="CP061800">
    <property type="protein sequence ID" value="QTA86230.1"/>
    <property type="molecule type" value="Genomic_DNA"/>
</dbReference>
<protein>
    <submittedName>
        <fullName evidence="1">Uncharacterized protein</fullName>
    </submittedName>
</protein>
<evidence type="ECO:0000313" key="1">
    <source>
        <dbReference type="EMBL" id="QTA86230.1"/>
    </source>
</evidence>
<reference evidence="1" key="1">
    <citation type="journal article" date="2021" name="Microb. Physiol.">
        <title>Proteogenomic Insights into the Physiology of Marine, Sulfate-Reducing, Filamentous Desulfonema limicola and Desulfonema magnum.</title>
        <authorList>
            <person name="Schnaars V."/>
            <person name="Wohlbrand L."/>
            <person name="Scheve S."/>
            <person name="Hinrichs C."/>
            <person name="Reinhardt R."/>
            <person name="Rabus R."/>
        </authorList>
    </citation>
    <scope>NUCLEOTIDE SEQUENCE</scope>
    <source>
        <strain evidence="1">4be13</strain>
    </source>
</reference>
<dbReference type="AlphaFoldDB" id="A0A975BJG8"/>
<sequence length="37" mass="4655">MFKHLFQIVLQSRKSSDPLIRVRTDELQEYRKFIIRY</sequence>
<organism evidence="1 2">
    <name type="scientific">Desulfonema magnum</name>
    <dbReference type="NCBI Taxonomy" id="45655"/>
    <lineage>
        <taxon>Bacteria</taxon>
        <taxon>Pseudomonadati</taxon>
        <taxon>Thermodesulfobacteriota</taxon>
        <taxon>Desulfobacteria</taxon>
        <taxon>Desulfobacterales</taxon>
        <taxon>Desulfococcaceae</taxon>
        <taxon>Desulfonema</taxon>
    </lineage>
</organism>
<proteinExistence type="predicted"/>
<evidence type="ECO:0000313" key="2">
    <source>
        <dbReference type="Proteomes" id="UP000663722"/>
    </source>
</evidence>
<name>A0A975BJG8_9BACT</name>
<keyword evidence="2" id="KW-1185">Reference proteome</keyword>